<evidence type="ECO:0000313" key="2">
    <source>
        <dbReference type="Proteomes" id="UP000028990"/>
    </source>
</evidence>
<keyword evidence="2" id="KW-1185">Reference proteome</keyword>
<accession>A0A091DCC2</accession>
<evidence type="ECO:0008006" key="3">
    <source>
        <dbReference type="Google" id="ProtNLM"/>
    </source>
</evidence>
<gene>
    <name evidence="1" type="ORF">H920_18114</name>
</gene>
<evidence type="ECO:0000313" key="1">
    <source>
        <dbReference type="EMBL" id="KFO20476.1"/>
    </source>
</evidence>
<dbReference type="AlphaFoldDB" id="A0A091DCC2"/>
<proteinExistence type="predicted"/>
<reference evidence="1 2" key="1">
    <citation type="submission" date="2013-11" db="EMBL/GenBank/DDBJ databases">
        <title>The Damaraland mole rat (Fukomys damarensis) genome and evolution of African mole rats.</title>
        <authorList>
            <person name="Gladyshev V.N."/>
            <person name="Fang X."/>
        </authorList>
    </citation>
    <scope>NUCLEOTIDE SEQUENCE [LARGE SCALE GENOMIC DNA]</scope>
    <source>
        <tissue evidence="1">Liver</tissue>
    </source>
</reference>
<organism evidence="1 2">
    <name type="scientific">Fukomys damarensis</name>
    <name type="common">Damaraland mole rat</name>
    <name type="synonym">Cryptomys damarensis</name>
    <dbReference type="NCBI Taxonomy" id="885580"/>
    <lineage>
        <taxon>Eukaryota</taxon>
        <taxon>Metazoa</taxon>
        <taxon>Chordata</taxon>
        <taxon>Craniata</taxon>
        <taxon>Vertebrata</taxon>
        <taxon>Euteleostomi</taxon>
        <taxon>Mammalia</taxon>
        <taxon>Eutheria</taxon>
        <taxon>Euarchontoglires</taxon>
        <taxon>Glires</taxon>
        <taxon>Rodentia</taxon>
        <taxon>Hystricomorpha</taxon>
        <taxon>Bathyergidae</taxon>
        <taxon>Fukomys</taxon>
    </lineage>
</organism>
<name>A0A091DCC2_FUKDA</name>
<sequence length="51" mass="6017">MMDCECLRNMHFAKKHKEGLKKIHANTIKAEPPKVPRYQLKFHRKGLCLPT</sequence>
<dbReference type="EMBL" id="KN124729">
    <property type="protein sequence ID" value="KFO20476.1"/>
    <property type="molecule type" value="Genomic_DNA"/>
</dbReference>
<dbReference type="Proteomes" id="UP000028990">
    <property type="component" value="Unassembled WGS sequence"/>
</dbReference>
<protein>
    <recommendedName>
        <fullName evidence="3">60S ribosomal protein L29</fullName>
    </recommendedName>
</protein>